<evidence type="ECO:0000313" key="2">
    <source>
        <dbReference type="EMBL" id="ACR37274.1"/>
    </source>
</evidence>
<evidence type="ECO:0000256" key="1">
    <source>
        <dbReference type="SAM" id="MobiDB-lite"/>
    </source>
</evidence>
<feature type="region of interest" description="Disordered" evidence="1">
    <location>
        <begin position="53"/>
        <end position="82"/>
    </location>
</feature>
<protein>
    <submittedName>
        <fullName evidence="2">Uncharacterized protein</fullName>
    </submittedName>
</protein>
<proteinExistence type="evidence at transcript level"/>
<dbReference type="AlphaFoldDB" id="C4J7X4"/>
<feature type="compositionally biased region" description="Basic and acidic residues" evidence="1">
    <location>
        <begin position="60"/>
        <end position="72"/>
    </location>
</feature>
<feature type="compositionally biased region" description="Basic residues" evidence="1">
    <location>
        <begin position="73"/>
        <end position="82"/>
    </location>
</feature>
<accession>C4J7X4</accession>
<organism evidence="2">
    <name type="scientific">Zea mays</name>
    <name type="common">Maize</name>
    <dbReference type="NCBI Taxonomy" id="4577"/>
    <lineage>
        <taxon>Eukaryota</taxon>
        <taxon>Viridiplantae</taxon>
        <taxon>Streptophyta</taxon>
        <taxon>Embryophyta</taxon>
        <taxon>Tracheophyta</taxon>
        <taxon>Spermatophyta</taxon>
        <taxon>Magnoliopsida</taxon>
        <taxon>Liliopsida</taxon>
        <taxon>Poales</taxon>
        <taxon>Poaceae</taxon>
        <taxon>PACMAD clade</taxon>
        <taxon>Panicoideae</taxon>
        <taxon>Andropogonodae</taxon>
        <taxon>Andropogoneae</taxon>
        <taxon>Tripsacinae</taxon>
        <taxon>Zea</taxon>
    </lineage>
</organism>
<name>C4J7X4_MAIZE</name>
<reference evidence="2" key="1">
    <citation type="journal article" date="2009" name="PLoS Genet.">
        <title>Sequencing, mapping, and analysis of 27,455 maize full-length cDNAs.</title>
        <authorList>
            <person name="Soderlund C."/>
            <person name="Descour A."/>
            <person name="Kudrna D."/>
            <person name="Bomhoff M."/>
            <person name="Boyd L."/>
            <person name="Currie J."/>
            <person name="Angelova A."/>
            <person name="Collura K."/>
            <person name="Wissotski M."/>
            <person name="Ashley E."/>
            <person name="Morrow D."/>
            <person name="Fernandes J."/>
            <person name="Walbot V."/>
            <person name="Yu Y."/>
        </authorList>
    </citation>
    <scope>NUCLEOTIDE SEQUENCE</scope>
    <source>
        <strain evidence="2">B73</strain>
    </source>
</reference>
<sequence>MTVNLEAAVGLVAEVPRPRGEVVRLGIVRGCHDLRVRQSHVVVALGDGGILNHHGGLVTSERRGAARNDRPSRGRKGRGAVQ</sequence>
<dbReference type="EMBL" id="BT086921">
    <property type="protein sequence ID" value="ACR37274.1"/>
    <property type="molecule type" value="mRNA"/>
</dbReference>